<organism evidence="10 11">
    <name type="scientific">Brachybacterium hainanense</name>
    <dbReference type="NCBI Taxonomy" id="1541174"/>
    <lineage>
        <taxon>Bacteria</taxon>
        <taxon>Bacillati</taxon>
        <taxon>Actinomycetota</taxon>
        <taxon>Actinomycetes</taxon>
        <taxon>Micrococcales</taxon>
        <taxon>Dermabacteraceae</taxon>
        <taxon>Brachybacterium</taxon>
    </lineage>
</organism>
<dbReference type="Pfam" id="PF08124">
    <property type="entry name" value="Lyase_8_N"/>
    <property type="match status" value="1"/>
</dbReference>
<proteinExistence type="inferred from homology"/>
<dbReference type="Gene3D" id="1.50.10.100">
    <property type="entry name" value="Chondroitin AC/alginate lyase"/>
    <property type="match status" value="1"/>
</dbReference>
<dbReference type="SUPFAM" id="SSF49863">
    <property type="entry name" value="Hyaluronate lyase-like, C-terminal domain"/>
    <property type="match status" value="1"/>
</dbReference>
<dbReference type="InterPro" id="IPR055372">
    <property type="entry name" value="CBM96"/>
</dbReference>
<feature type="domain" description="Polysaccharide lyase family 8 central" evidence="6">
    <location>
        <begin position="413"/>
        <end position="559"/>
    </location>
</feature>
<evidence type="ECO:0000259" key="7">
    <source>
        <dbReference type="Pfam" id="PF02884"/>
    </source>
</evidence>
<keyword evidence="4" id="KW-0732">Signal</keyword>
<dbReference type="InterPro" id="IPR008929">
    <property type="entry name" value="Chondroitin_lyas"/>
</dbReference>
<evidence type="ECO:0000313" key="11">
    <source>
        <dbReference type="Proteomes" id="UP001589793"/>
    </source>
</evidence>
<comment type="subcellular location">
    <subcellularLocation>
        <location evidence="1">Secreted</location>
    </subcellularLocation>
</comment>
<keyword evidence="5 10" id="KW-0456">Lyase</keyword>
<comment type="caution">
    <text evidence="10">The sequence shown here is derived from an EMBL/GenBank/DDBJ whole genome shotgun (WGS) entry which is preliminary data.</text>
</comment>
<keyword evidence="3" id="KW-0964">Secreted</keyword>
<dbReference type="Pfam" id="PF02884">
    <property type="entry name" value="Lyase_8_C"/>
    <property type="match status" value="1"/>
</dbReference>
<evidence type="ECO:0000259" key="6">
    <source>
        <dbReference type="Pfam" id="PF02278"/>
    </source>
</evidence>
<feature type="domain" description="Carbohydrate-binding module family 96" evidence="9">
    <location>
        <begin position="569"/>
        <end position="734"/>
    </location>
</feature>
<dbReference type="InterPro" id="IPR011013">
    <property type="entry name" value="Gal_mutarotase_sf_dom"/>
</dbReference>
<dbReference type="CDD" id="cd01083">
    <property type="entry name" value="GAG_Lyase"/>
    <property type="match status" value="1"/>
</dbReference>
<dbReference type="InterPro" id="IPR038970">
    <property type="entry name" value="Lyase_8"/>
</dbReference>
<dbReference type="Pfam" id="PF24517">
    <property type="entry name" value="CBM96"/>
    <property type="match status" value="1"/>
</dbReference>
<comment type="similarity">
    <text evidence="2">Belongs to the polysaccharide lyase 8 family.</text>
</comment>
<sequence>MHDLSRRSLLAGLGTLGIAAAVSSTFGTWAQAAPPLEGGDWELLRSRWVDLLTGRDQIDPGSPVFTAALESLDGVVDELLDKLDTSPDRTRVFVDHPLSNDSFMATDYTRLATLAQAWATPGSRHEQSASLLEAILAGLQDLHRLVYNADQSEFGNWWSWEIGASRALANTMALVRDHIAPEDLEAYCAAIDRFVPDPWKQFAPPRTPVVSTGANRVDLCMAIIIRSLVTGDEQRMRHAVEGLSTTWQYVTSGDGFFRDGSFIQHSTIGYTGTYGLVLLGGLSKLFALLAGTGQDVTDPSRAIIDDAVESSYAPLVFRGQMMDAVRGRAVSREDERSYDDGDGAIEAILRLALAVDAERAERWRGLCRQWIEAAREGAAAHDILQDASIVRTALVHALMTSEVAARPDAGAGRLFPGMDRLVHRGRDNAWALTLAMCSRRITWYECGNGENDLGAQTSSGMTYLYQASADQHFDDEFWPTSDLAAPPGTTVDTIPLPPRVEGQWGARCPQNEWTGGSVLEDWSLAGQHLIGPGSTGLHARKTWFAGPDVYVCLGADISAIPVPQERERFVAAADAHVNDGPKADTNAGSAKTLLVKTVRTADSGYTRQTYLRFEPTAVEDGFDRIVLNLYAGVNDGGGTSDTIAVHRTEDFEEATLTWSTRPAIGELLAEVTVSGSHAWRQADLTEHLREQLLAGQGVTLAITQDLAAGRAQGLSIEIRSRESGEATAPFLAVTESSSADGRTKSVVEHRSTGTAAGRLLVDSREIGERERLEHPRWAHLEGTAGYVFLEPVVLAASVAERSGTWRRVNTGGSEQELRRHYATLEVLHPGEGSGSYAYLVEPGASADATRRRAADPGVVVEANTEQVQAVTSGKVTAASFWRAGAAAGMTVDGPACVLARRTPGMAAVAISDPTQTAEQLTLELADAPWTRVSGEGVSMSRQDGAVRVRVDVAGRAGVPVTFQLHKG</sequence>
<dbReference type="EMBL" id="JBHLSV010000010">
    <property type="protein sequence ID" value="MFC0674328.1"/>
    <property type="molecule type" value="Genomic_DNA"/>
</dbReference>
<dbReference type="InterPro" id="IPR012970">
    <property type="entry name" value="Lyase_8_alpha_N"/>
</dbReference>
<feature type="domain" description="Polysaccharide lyase family 8 C-terminal" evidence="7">
    <location>
        <begin position="862"/>
        <end position="920"/>
    </location>
</feature>
<evidence type="ECO:0000256" key="3">
    <source>
        <dbReference type="ARBA" id="ARBA00022525"/>
    </source>
</evidence>
<dbReference type="GO" id="GO:0016829">
    <property type="term" value="F:lyase activity"/>
    <property type="evidence" value="ECO:0007669"/>
    <property type="project" value="UniProtKB-KW"/>
</dbReference>
<dbReference type="Gene3D" id="2.60.220.10">
    <property type="entry name" value="Polysaccharide lyase family 8-like, C-terminal"/>
    <property type="match status" value="1"/>
</dbReference>
<reference evidence="10 11" key="1">
    <citation type="submission" date="2024-09" db="EMBL/GenBank/DDBJ databases">
        <authorList>
            <person name="Sun Q."/>
            <person name="Mori K."/>
        </authorList>
    </citation>
    <scope>NUCLEOTIDE SEQUENCE [LARGE SCALE GENOMIC DNA]</scope>
    <source>
        <strain evidence="10 11">CICC 10874</strain>
    </source>
</reference>
<dbReference type="PROSITE" id="PS51318">
    <property type="entry name" value="TAT"/>
    <property type="match status" value="1"/>
</dbReference>
<protein>
    <submittedName>
        <fullName evidence="10">Polysaccharide lyase family 8 super-sandwich domain-containing protein</fullName>
    </submittedName>
</protein>
<evidence type="ECO:0000313" key="10">
    <source>
        <dbReference type="EMBL" id="MFC0674328.1"/>
    </source>
</evidence>
<dbReference type="InterPro" id="IPR011071">
    <property type="entry name" value="Lyase_8-like_C"/>
</dbReference>
<evidence type="ECO:0000259" key="8">
    <source>
        <dbReference type="Pfam" id="PF08124"/>
    </source>
</evidence>
<dbReference type="SUPFAM" id="SSF48230">
    <property type="entry name" value="Chondroitin AC/alginate lyase"/>
    <property type="match status" value="1"/>
</dbReference>
<evidence type="ECO:0000256" key="2">
    <source>
        <dbReference type="ARBA" id="ARBA00006699"/>
    </source>
</evidence>
<keyword evidence="11" id="KW-1185">Reference proteome</keyword>
<gene>
    <name evidence="10" type="ORF">ACFFF6_10220</name>
</gene>
<dbReference type="InterPro" id="IPR006311">
    <property type="entry name" value="TAT_signal"/>
</dbReference>
<evidence type="ECO:0000256" key="5">
    <source>
        <dbReference type="ARBA" id="ARBA00023239"/>
    </source>
</evidence>
<dbReference type="InterPro" id="IPR004103">
    <property type="entry name" value="Lyase_8_C"/>
</dbReference>
<dbReference type="RefSeq" id="WP_376980307.1">
    <property type="nucleotide sequence ID" value="NZ_JBHLSV010000010.1"/>
</dbReference>
<evidence type="ECO:0000256" key="1">
    <source>
        <dbReference type="ARBA" id="ARBA00004613"/>
    </source>
</evidence>
<dbReference type="InterPro" id="IPR003159">
    <property type="entry name" value="Lyase_8_central_dom"/>
</dbReference>
<dbReference type="Gene3D" id="2.70.98.10">
    <property type="match status" value="2"/>
</dbReference>
<dbReference type="PANTHER" id="PTHR38481">
    <property type="entry name" value="HYALURONATE LYASE"/>
    <property type="match status" value="1"/>
</dbReference>
<dbReference type="PANTHER" id="PTHR38481:SF1">
    <property type="entry name" value="HYALURONATE LYASE"/>
    <property type="match status" value="1"/>
</dbReference>
<dbReference type="InterPro" id="IPR014718">
    <property type="entry name" value="GH-type_carb-bd"/>
</dbReference>
<dbReference type="NCBIfam" id="NF033679">
    <property type="entry name" value="DNRLRE_dom"/>
    <property type="match status" value="1"/>
</dbReference>
<feature type="domain" description="Polysaccharide lyase family 8 central" evidence="6">
    <location>
        <begin position="737"/>
        <end position="845"/>
    </location>
</feature>
<evidence type="ECO:0000256" key="4">
    <source>
        <dbReference type="ARBA" id="ARBA00022729"/>
    </source>
</evidence>
<accession>A0ABV6RBH9</accession>
<name>A0ABV6RBH9_9MICO</name>
<dbReference type="Pfam" id="PF02278">
    <property type="entry name" value="Lyase_8"/>
    <property type="match status" value="2"/>
</dbReference>
<dbReference type="Proteomes" id="UP001589793">
    <property type="component" value="Unassembled WGS sequence"/>
</dbReference>
<dbReference type="SUPFAM" id="SSF74650">
    <property type="entry name" value="Galactose mutarotase-like"/>
    <property type="match status" value="2"/>
</dbReference>
<evidence type="ECO:0000259" key="9">
    <source>
        <dbReference type="Pfam" id="PF24517"/>
    </source>
</evidence>
<feature type="domain" description="Polysaccharide lyase 8 N-terminal alpha-helical" evidence="8">
    <location>
        <begin position="48"/>
        <end position="368"/>
    </location>
</feature>